<evidence type="ECO:0000313" key="2">
    <source>
        <dbReference type="Proteomes" id="UP000789860"/>
    </source>
</evidence>
<gene>
    <name evidence="1" type="ORF">SCALOS_LOCUS571</name>
</gene>
<comment type="caution">
    <text evidence="1">The sequence shown here is derived from an EMBL/GenBank/DDBJ whole genome shotgun (WGS) entry which is preliminary data.</text>
</comment>
<organism evidence="1 2">
    <name type="scientific">Scutellospora calospora</name>
    <dbReference type="NCBI Taxonomy" id="85575"/>
    <lineage>
        <taxon>Eukaryota</taxon>
        <taxon>Fungi</taxon>
        <taxon>Fungi incertae sedis</taxon>
        <taxon>Mucoromycota</taxon>
        <taxon>Glomeromycotina</taxon>
        <taxon>Glomeromycetes</taxon>
        <taxon>Diversisporales</taxon>
        <taxon>Gigasporaceae</taxon>
        <taxon>Scutellospora</taxon>
    </lineage>
</organism>
<dbReference type="EMBL" id="CAJVPM010000285">
    <property type="protein sequence ID" value="CAG8440306.1"/>
    <property type="molecule type" value="Genomic_DNA"/>
</dbReference>
<accession>A0ACA9JWW4</accession>
<sequence length="186" mass="22515">MSQNKMLDSRSIEYKFEEYDEYSKYLFFINNDEIMSLDDFRYEDEYNNKVPQIKASFPNGKQAFLINETYTYNIYYKEKLFMKIEPDEYSFGHSGMNDNRGKCDFIILLFKGEEMKEIPNDFRCEFNGKPVKKVKYYDKECFDISNVGEYNIYRNDKLYDRITTSLVWTYSFDIDVKDVNSTITRY</sequence>
<proteinExistence type="predicted"/>
<dbReference type="Proteomes" id="UP000789860">
    <property type="component" value="Unassembled WGS sequence"/>
</dbReference>
<keyword evidence="2" id="KW-1185">Reference proteome</keyword>
<reference evidence="1" key="1">
    <citation type="submission" date="2021-06" db="EMBL/GenBank/DDBJ databases">
        <authorList>
            <person name="Kallberg Y."/>
            <person name="Tangrot J."/>
            <person name="Rosling A."/>
        </authorList>
    </citation>
    <scope>NUCLEOTIDE SEQUENCE</scope>
    <source>
        <strain evidence="1">AU212A</strain>
    </source>
</reference>
<name>A0ACA9JWW4_9GLOM</name>
<evidence type="ECO:0000313" key="1">
    <source>
        <dbReference type="EMBL" id="CAG8440306.1"/>
    </source>
</evidence>
<protein>
    <submittedName>
        <fullName evidence="1">789_t:CDS:1</fullName>
    </submittedName>
</protein>